<comment type="caution">
    <text evidence="12">The sequence shown here is derived from an EMBL/GenBank/DDBJ whole genome shotgun (WGS) entry which is preliminary data.</text>
</comment>
<keyword evidence="5" id="KW-1029">Fimbrium biogenesis</keyword>
<dbReference type="SUPFAM" id="SSF141729">
    <property type="entry name" value="FimD N-terminal domain-like"/>
    <property type="match status" value="1"/>
</dbReference>
<dbReference type="Gene3D" id="2.60.40.3110">
    <property type="match status" value="1"/>
</dbReference>
<dbReference type="Gene3D" id="3.10.20.410">
    <property type="match status" value="1"/>
</dbReference>
<evidence type="ECO:0000256" key="10">
    <source>
        <dbReference type="SAM" id="SignalP"/>
    </source>
</evidence>
<reference evidence="12" key="1">
    <citation type="submission" date="2021-12" db="EMBL/GenBank/DDBJ databases">
        <authorList>
            <person name="Rodrigo-Torres L."/>
            <person name="Arahal R. D."/>
            <person name="Lucena T."/>
        </authorList>
    </citation>
    <scope>NUCLEOTIDE SEQUENCE</scope>
    <source>
        <strain evidence="12">CECT 8226</strain>
    </source>
</reference>
<dbReference type="PANTHER" id="PTHR30451">
    <property type="entry name" value="OUTER MEMBRANE USHER PROTEIN"/>
    <property type="match status" value="1"/>
</dbReference>
<evidence type="ECO:0000313" key="12">
    <source>
        <dbReference type="EMBL" id="CAH0530013.1"/>
    </source>
</evidence>
<dbReference type="Proteomes" id="UP000838160">
    <property type="component" value="Unassembled WGS sequence"/>
</dbReference>
<proteinExistence type="inferred from homology"/>
<dbReference type="RefSeq" id="WP_354004660.1">
    <property type="nucleotide sequence ID" value="NZ_CAKLCM010000003.1"/>
</dbReference>
<keyword evidence="13" id="KW-1185">Reference proteome</keyword>
<feature type="domain" description="PapC N-terminal" evidence="11">
    <location>
        <begin position="39"/>
        <end position="173"/>
    </location>
</feature>
<dbReference type="InterPro" id="IPR000015">
    <property type="entry name" value="Fimb_usher"/>
</dbReference>
<keyword evidence="6" id="KW-0812">Transmembrane</keyword>
<accession>A0ABN8DNB0</accession>
<evidence type="ECO:0000313" key="13">
    <source>
        <dbReference type="Proteomes" id="UP000838160"/>
    </source>
</evidence>
<evidence type="ECO:0000256" key="6">
    <source>
        <dbReference type="ARBA" id="ARBA00022692"/>
    </source>
</evidence>
<dbReference type="PANTHER" id="PTHR30451:SF21">
    <property type="entry name" value="FIMBRIAL USHER DOMAIN-CONTAINING PROTEIN YDET-RELATED"/>
    <property type="match status" value="1"/>
</dbReference>
<evidence type="ECO:0000256" key="9">
    <source>
        <dbReference type="ARBA" id="ARBA00023237"/>
    </source>
</evidence>
<keyword evidence="8" id="KW-0472">Membrane</keyword>
<evidence type="ECO:0000259" key="11">
    <source>
        <dbReference type="Pfam" id="PF13954"/>
    </source>
</evidence>
<organism evidence="12 13">
    <name type="scientific">Vibrio hippocampi</name>
    <dbReference type="NCBI Taxonomy" id="654686"/>
    <lineage>
        <taxon>Bacteria</taxon>
        <taxon>Pseudomonadati</taxon>
        <taxon>Pseudomonadota</taxon>
        <taxon>Gammaproteobacteria</taxon>
        <taxon>Vibrionales</taxon>
        <taxon>Vibrionaceae</taxon>
        <taxon>Vibrio</taxon>
    </lineage>
</organism>
<comment type="similarity">
    <text evidence="2">Belongs to the fimbrial export usher family.</text>
</comment>
<evidence type="ECO:0000256" key="1">
    <source>
        <dbReference type="ARBA" id="ARBA00004571"/>
    </source>
</evidence>
<dbReference type="Gene3D" id="2.60.40.2610">
    <property type="entry name" value="Outer membrane usher protein FimD, plug domain"/>
    <property type="match status" value="1"/>
</dbReference>
<dbReference type="InterPro" id="IPR025885">
    <property type="entry name" value="PapC_N"/>
</dbReference>
<evidence type="ECO:0000256" key="7">
    <source>
        <dbReference type="ARBA" id="ARBA00022729"/>
    </source>
</evidence>
<evidence type="ECO:0000256" key="4">
    <source>
        <dbReference type="ARBA" id="ARBA00022452"/>
    </source>
</evidence>
<keyword evidence="7 10" id="KW-0732">Signal</keyword>
<feature type="signal peptide" evidence="10">
    <location>
        <begin position="1"/>
        <end position="32"/>
    </location>
</feature>
<dbReference type="Pfam" id="PF00577">
    <property type="entry name" value="Usher"/>
    <property type="match status" value="1"/>
</dbReference>
<protein>
    <submittedName>
        <fullName evidence="12">Outer membrane usher protein YraJ</fullName>
    </submittedName>
</protein>
<keyword evidence="3" id="KW-0813">Transport</keyword>
<feature type="chain" id="PRO_5046690224" evidence="10">
    <location>
        <begin position="33"/>
        <end position="798"/>
    </location>
</feature>
<comment type="subcellular location">
    <subcellularLocation>
        <location evidence="1">Cell outer membrane</location>
        <topology evidence="1">Multi-pass membrane protein</topology>
    </subcellularLocation>
</comment>
<keyword evidence="4" id="KW-1134">Transmembrane beta strand</keyword>
<name>A0ABN8DNB0_9VIBR</name>
<dbReference type="InterPro" id="IPR042186">
    <property type="entry name" value="FimD_plug_dom"/>
</dbReference>
<evidence type="ECO:0000256" key="5">
    <source>
        <dbReference type="ARBA" id="ARBA00022558"/>
    </source>
</evidence>
<evidence type="ECO:0000256" key="8">
    <source>
        <dbReference type="ARBA" id="ARBA00023136"/>
    </source>
</evidence>
<sequence>MLLGFLIMHHNLLRCSVCLLCLNFVVYNDANATDDVFAFNTDFLHGVNSNPKVFRSQSGIVEGRYQTLVSFNGRQIGRKVLEITAEEEARDSLCLAVGLLDSVSVNFNQEFYDLALTDNACLDLTKIEFADLKFDLSKPSLDIAIPQKYIKANDARIDAADGINGIKAGYNVSASTGTNVDESMFSSVNAQINLWGWQAHTDIASNWSSGQSFESNVSNLYLTKALPQIRSNLVIGKGNANGRFVEGFSFGGIGLTSSRLMSNARSSYLPDISGIANSTSKVTVRQNERVVYSEVISSGPYKIDGFDVFGSGDLRVEIEDANGNIEEKVYPLISVSSLLRENYSDFSLAVGKRHLSGKIEGMFDSDRNFIFADGRYGYQNYTLGAGLILDDDYQNLGIGGSFYLGRAGSLSLKGGMSIANYDDGSRLTGMTANVEYGYQLLEDTHLQLAAYRYRDSDYVPYSSFYPENYSDTRQRQKHRLQLLMSSRFQGANISFSGWQQTYWNNDDISTGGSLSLSKSWWRGLGSSLSVSYSNQNGTSDTSYGLSLSLPLNYGDQYHTVTTSASIGSNSDLALSASSGGNISDKVGYSVSVGDYGVNTSLSYRHNKASLSSRINYQDGESLLSVGASGAVVWTQPSGLLASNNRSGTVALVSTQGIEGIKVRGAESDANGYALVNVSPYQNNALRVDVNTVPVWAEVDTSVQNVTPVEGAIVHQIINSSKVYSYTLSVKDKDGISLKTGELESSGLYLGAIAPNGMATISSVNPIERLSINSDSHECEIYMHDVQANKKIISEVICE</sequence>
<dbReference type="EMBL" id="CAKLCM010000003">
    <property type="protein sequence ID" value="CAH0530013.1"/>
    <property type="molecule type" value="Genomic_DNA"/>
</dbReference>
<evidence type="ECO:0000256" key="2">
    <source>
        <dbReference type="ARBA" id="ARBA00008064"/>
    </source>
</evidence>
<keyword evidence="9" id="KW-0998">Cell outer membrane</keyword>
<gene>
    <name evidence="12" type="primary">yraJ</name>
    <name evidence="12" type="ORF">VHP8226_03739</name>
</gene>
<dbReference type="InterPro" id="IPR037224">
    <property type="entry name" value="PapC_N_sf"/>
</dbReference>
<dbReference type="Pfam" id="PF13954">
    <property type="entry name" value="PapC_N"/>
    <property type="match status" value="1"/>
</dbReference>
<evidence type="ECO:0000256" key="3">
    <source>
        <dbReference type="ARBA" id="ARBA00022448"/>
    </source>
</evidence>